<reference evidence="1 2" key="1">
    <citation type="submission" date="2023-02" db="EMBL/GenBank/DDBJ databases">
        <title>Genome sequence of Shewanella metallivivens ER-Te-42B-Light, sp. nov., enriched from sulfide tube worms (Riftia pachyptila) isolated from Explorer Ridge in the Pacific Ocean.</title>
        <authorList>
            <person name="Maltman C."/>
            <person name="Kuzyk S.B."/>
            <person name="Kyndt J.A."/>
            <person name="Yurkov V."/>
        </authorList>
    </citation>
    <scope>NUCLEOTIDE SEQUENCE [LARGE SCALE GENOMIC DNA]</scope>
    <source>
        <strain evidence="1 2">ER-Te-42B-Light</strain>
    </source>
</reference>
<dbReference type="EMBL" id="JAQQPZ010000002">
    <property type="protein sequence ID" value="MDD8058279.1"/>
    <property type="molecule type" value="Genomic_DNA"/>
</dbReference>
<keyword evidence="2" id="KW-1185">Reference proteome</keyword>
<dbReference type="PROSITE" id="PS51257">
    <property type="entry name" value="PROKAR_LIPOPROTEIN"/>
    <property type="match status" value="1"/>
</dbReference>
<evidence type="ECO:0000313" key="1">
    <source>
        <dbReference type="EMBL" id="MDD8058279.1"/>
    </source>
</evidence>
<evidence type="ECO:0008006" key="3">
    <source>
        <dbReference type="Google" id="ProtNLM"/>
    </source>
</evidence>
<comment type="caution">
    <text evidence="1">The sequence shown here is derived from an EMBL/GenBank/DDBJ whole genome shotgun (WGS) entry which is preliminary data.</text>
</comment>
<gene>
    <name evidence="1" type="ORF">PQR79_03910</name>
</gene>
<name>A0ABT5TIA8_9GAMM</name>
<evidence type="ECO:0000313" key="2">
    <source>
        <dbReference type="Proteomes" id="UP001213691"/>
    </source>
</evidence>
<sequence>MLRMVMMITVLLTGCSTQQPIEHIPAEQYVSAQEHILKKLFLGKSKQDVLKLITYPRINAFDVIEGQSTYSYIEAINVDTNVNIGLYFKDDTLQSVMLDDDVRDLFSCRTLFKTKRKHWLSAGITPYHDWIKSKDQLSKGLNFRVNHPKATTDKTPANTVIANTLTLIVYSPALLVAAPFMIHDEMTGKNENEQKTITNRYELASTIQLGDTETHILAVLGQPEQTHSVIDTNVLTYNRPSYSYGIKDGVVVWIEHFSMFELYTRQFDYGDVLYGKTDCGSLDEFWKATP</sequence>
<protein>
    <recommendedName>
        <fullName evidence="3">Lipoprotein</fullName>
    </recommendedName>
</protein>
<proteinExistence type="predicted"/>
<organism evidence="1 2">
    <name type="scientific">Shewanella metallivivens</name>
    <dbReference type="NCBI Taxonomy" id="2872342"/>
    <lineage>
        <taxon>Bacteria</taxon>
        <taxon>Pseudomonadati</taxon>
        <taxon>Pseudomonadota</taxon>
        <taxon>Gammaproteobacteria</taxon>
        <taxon>Alteromonadales</taxon>
        <taxon>Shewanellaceae</taxon>
        <taxon>Shewanella</taxon>
    </lineage>
</organism>
<dbReference type="Proteomes" id="UP001213691">
    <property type="component" value="Unassembled WGS sequence"/>
</dbReference>
<accession>A0ABT5TIA8</accession>
<dbReference type="RefSeq" id="WP_274408385.1">
    <property type="nucleotide sequence ID" value="NZ_JAQQPZ010000002.1"/>
</dbReference>